<feature type="domain" description="Rho-GAP" evidence="9">
    <location>
        <begin position="1300"/>
        <end position="1416"/>
    </location>
</feature>
<dbReference type="Pfam" id="PF00412">
    <property type="entry name" value="LIM"/>
    <property type="match status" value="3"/>
</dbReference>
<dbReference type="Proteomes" id="UP000189580">
    <property type="component" value="Chromosome b"/>
</dbReference>
<evidence type="ECO:0000256" key="2">
    <source>
        <dbReference type="ARBA" id="ARBA00022723"/>
    </source>
</evidence>
<dbReference type="PANTHER" id="PTHR24215:SF10">
    <property type="entry name" value="RHO-GTPASE-ACTIVATING PROTEIN LRG1"/>
    <property type="match status" value="1"/>
</dbReference>
<evidence type="ECO:0000313" key="11">
    <source>
        <dbReference type="Proteomes" id="UP000189580"/>
    </source>
</evidence>
<feature type="domain" description="LIM zinc-binding" evidence="8">
    <location>
        <begin position="827"/>
        <end position="890"/>
    </location>
</feature>
<keyword evidence="2 6" id="KW-0479">Metal-binding</keyword>
<evidence type="ECO:0000256" key="5">
    <source>
        <dbReference type="ARBA" id="ARBA00023242"/>
    </source>
</evidence>
<dbReference type="InterPro" id="IPR001781">
    <property type="entry name" value="Znf_LIM"/>
</dbReference>
<dbReference type="Pfam" id="PF00620">
    <property type="entry name" value="RhoGAP"/>
    <property type="match status" value="1"/>
</dbReference>
<evidence type="ECO:0000256" key="4">
    <source>
        <dbReference type="ARBA" id="ARBA00022833"/>
    </source>
</evidence>
<feature type="compositionally biased region" description="Polar residues" evidence="7">
    <location>
        <begin position="173"/>
        <end position="188"/>
    </location>
</feature>
<keyword evidence="11" id="KW-1185">Reference proteome</keyword>
<proteinExistence type="predicted"/>
<feature type="compositionally biased region" description="Low complexity" evidence="7">
    <location>
        <begin position="392"/>
        <end position="407"/>
    </location>
</feature>
<feature type="compositionally biased region" description="Low complexity" evidence="7">
    <location>
        <begin position="60"/>
        <end position="78"/>
    </location>
</feature>
<feature type="region of interest" description="Disordered" evidence="7">
    <location>
        <begin position="152"/>
        <end position="372"/>
    </location>
</feature>
<comment type="subcellular location">
    <subcellularLocation>
        <location evidence="1">Nucleus</location>
    </subcellularLocation>
</comment>
<dbReference type="SMART" id="SM00132">
    <property type="entry name" value="LIM"/>
    <property type="match status" value="3"/>
</dbReference>
<feature type="compositionally biased region" description="Polar residues" evidence="7">
    <location>
        <begin position="219"/>
        <end position="228"/>
    </location>
</feature>
<dbReference type="GO" id="GO:0005634">
    <property type="term" value="C:nucleus"/>
    <property type="evidence" value="ECO:0007669"/>
    <property type="project" value="UniProtKB-SubCell"/>
</dbReference>
<dbReference type="SUPFAM" id="SSF57716">
    <property type="entry name" value="Glucocorticoid receptor-like (DNA-binding domain)"/>
    <property type="match status" value="3"/>
</dbReference>
<dbReference type="InterPro" id="IPR008936">
    <property type="entry name" value="Rho_GTPase_activation_prot"/>
</dbReference>
<protein>
    <submittedName>
        <fullName evidence="10">Lrg1p</fullName>
    </submittedName>
</protein>
<feature type="region of interest" description="Disordered" evidence="7">
    <location>
        <begin position="948"/>
        <end position="1126"/>
    </location>
</feature>
<dbReference type="PROSITE" id="PS00478">
    <property type="entry name" value="LIM_DOMAIN_1"/>
    <property type="match status" value="2"/>
</dbReference>
<evidence type="ECO:0000256" key="6">
    <source>
        <dbReference type="PROSITE-ProRule" id="PRU00125"/>
    </source>
</evidence>
<dbReference type="GO" id="GO:0005737">
    <property type="term" value="C:cytoplasm"/>
    <property type="evidence" value="ECO:0007669"/>
    <property type="project" value="TreeGrafter"/>
</dbReference>
<feature type="compositionally biased region" description="Polar residues" evidence="7">
    <location>
        <begin position="235"/>
        <end position="259"/>
    </location>
</feature>
<dbReference type="PROSITE" id="PS50023">
    <property type="entry name" value="LIM_DOMAIN_2"/>
    <property type="match status" value="3"/>
</dbReference>
<feature type="domain" description="LIM zinc-binding" evidence="8">
    <location>
        <begin position="413"/>
        <end position="471"/>
    </location>
</feature>
<feature type="region of interest" description="Disordered" evidence="7">
    <location>
        <begin position="1"/>
        <end position="119"/>
    </location>
</feature>
<dbReference type="FunFam" id="2.10.110.10:FF:000058">
    <property type="entry name" value="Rho GTPase activator Lrg11"/>
    <property type="match status" value="1"/>
</dbReference>
<dbReference type="GO" id="GO:0030036">
    <property type="term" value="P:actin cytoskeleton organization"/>
    <property type="evidence" value="ECO:0007669"/>
    <property type="project" value="TreeGrafter"/>
</dbReference>
<dbReference type="Gene3D" id="1.10.555.10">
    <property type="entry name" value="Rho GTPase activation protein"/>
    <property type="match status" value="1"/>
</dbReference>
<dbReference type="RefSeq" id="XP_018737158.1">
    <property type="nucleotide sequence ID" value="XM_018879222.1"/>
</dbReference>
<evidence type="ECO:0000313" key="10">
    <source>
        <dbReference type="EMBL" id="ANB14681.1"/>
    </source>
</evidence>
<dbReference type="GO" id="GO:0007165">
    <property type="term" value="P:signal transduction"/>
    <property type="evidence" value="ECO:0007669"/>
    <property type="project" value="InterPro"/>
</dbReference>
<feature type="compositionally biased region" description="Polar residues" evidence="7">
    <location>
        <begin position="1068"/>
        <end position="1077"/>
    </location>
</feature>
<gene>
    <name evidence="10" type="primary">LRG1</name>
    <name evidence="10" type="ORF">AWJ20_2286</name>
</gene>
<name>A0A167F0R4_9ASCO</name>
<evidence type="ECO:0000256" key="7">
    <source>
        <dbReference type="SAM" id="MobiDB-lite"/>
    </source>
</evidence>
<keyword evidence="5" id="KW-0539">Nucleus</keyword>
<dbReference type="PANTHER" id="PTHR24215">
    <property type="entry name" value="RHO-GTPASE-ACTIVATING PROTEIN LRG1"/>
    <property type="match status" value="1"/>
</dbReference>
<dbReference type="PROSITE" id="PS50238">
    <property type="entry name" value="RHOGAP"/>
    <property type="match status" value="1"/>
</dbReference>
<feature type="region of interest" description="Disordered" evidence="7">
    <location>
        <begin position="388"/>
        <end position="414"/>
    </location>
</feature>
<evidence type="ECO:0000256" key="3">
    <source>
        <dbReference type="ARBA" id="ARBA00022737"/>
    </source>
</evidence>
<feature type="compositionally biased region" description="Polar residues" evidence="7">
    <location>
        <begin position="197"/>
        <end position="211"/>
    </location>
</feature>
<evidence type="ECO:0000256" key="1">
    <source>
        <dbReference type="ARBA" id="ARBA00004123"/>
    </source>
</evidence>
<organism evidence="10 11">
    <name type="scientific">Sugiyamaella lignohabitans</name>
    <dbReference type="NCBI Taxonomy" id="796027"/>
    <lineage>
        <taxon>Eukaryota</taxon>
        <taxon>Fungi</taxon>
        <taxon>Dikarya</taxon>
        <taxon>Ascomycota</taxon>
        <taxon>Saccharomycotina</taxon>
        <taxon>Dipodascomycetes</taxon>
        <taxon>Dipodascales</taxon>
        <taxon>Trichomonascaceae</taxon>
        <taxon>Sugiyamaella</taxon>
    </lineage>
</organism>
<feature type="compositionally biased region" description="Polar residues" evidence="7">
    <location>
        <begin position="93"/>
        <end position="108"/>
    </location>
</feature>
<dbReference type="SUPFAM" id="SSF48350">
    <property type="entry name" value="GTPase activation domain, GAP"/>
    <property type="match status" value="1"/>
</dbReference>
<feature type="compositionally biased region" description="Basic and acidic residues" evidence="7">
    <location>
        <begin position="1"/>
        <end position="10"/>
    </location>
</feature>
<feature type="compositionally biased region" description="Polar residues" evidence="7">
    <location>
        <begin position="363"/>
        <end position="372"/>
    </location>
</feature>
<feature type="region of interest" description="Disordered" evidence="7">
    <location>
        <begin position="693"/>
        <end position="718"/>
    </location>
</feature>
<keyword evidence="6" id="KW-0440">LIM domain</keyword>
<feature type="compositionally biased region" description="Polar residues" evidence="7">
    <location>
        <begin position="1022"/>
        <end position="1042"/>
    </location>
</feature>
<dbReference type="EMBL" id="CP014503">
    <property type="protein sequence ID" value="ANB14681.1"/>
    <property type="molecule type" value="Genomic_DNA"/>
</dbReference>
<evidence type="ECO:0000259" key="8">
    <source>
        <dbReference type="PROSITE" id="PS50023"/>
    </source>
</evidence>
<dbReference type="Gene3D" id="2.10.110.10">
    <property type="entry name" value="Cysteine Rich Protein"/>
    <property type="match status" value="4"/>
</dbReference>
<accession>A0A167F0R4</accession>
<feature type="compositionally biased region" description="Polar residues" evidence="7">
    <location>
        <begin position="951"/>
        <end position="985"/>
    </location>
</feature>
<feature type="domain" description="LIM zinc-binding" evidence="8">
    <location>
        <begin position="485"/>
        <end position="545"/>
    </location>
</feature>
<dbReference type="OrthoDB" id="20689at2759"/>
<dbReference type="GeneID" id="30034180"/>
<dbReference type="CDD" id="cd09392">
    <property type="entry name" value="LIM2_Lrg1p_like"/>
    <property type="match status" value="1"/>
</dbReference>
<dbReference type="InterPro" id="IPR000198">
    <property type="entry name" value="RhoGAP_dom"/>
</dbReference>
<feature type="compositionally biased region" description="Low complexity" evidence="7">
    <location>
        <begin position="1078"/>
        <end position="1117"/>
    </location>
</feature>
<feature type="compositionally biased region" description="Low complexity" evidence="7">
    <location>
        <begin position="304"/>
        <end position="358"/>
    </location>
</feature>
<evidence type="ECO:0000259" key="9">
    <source>
        <dbReference type="PROSITE" id="PS50238"/>
    </source>
</evidence>
<keyword evidence="3" id="KW-0677">Repeat</keyword>
<dbReference type="GO" id="GO:0030695">
    <property type="term" value="F:GTPase regulator activity"/>
    <property type="evidence" value="ECO:0007669"/>
    <property type="project" value="UniProtKB-ARBA"/>
</dbReference>
<dbReference type="CDD" id="cd09391">
    <property type="entry name" value="LIM1_Lrg1p_like"/>
    <property type="match status" value="1"/>
</dbReference>
<feature type="compositionally biased region" description="Low complexity" evidence="7">
    <location>
        <begin position="44"/>
        <end position="53"/>
    </location>
</feature>
<keyword evidence="4 6" id="KW-0862">Zinc</keyword>
<feature type="compositionally biased region" description="Basic and acidic residues" evidence="7">
    <location>
        <begin position="1043"/>
        <end position="1067"/>
    </location>
</feature>
<dbReference type="GO" id="GO:0046872">
    <property type="term" value="F:metal ion binding"/>
    <property type="evidence" value="ECO:0007669"/>
    <property type="project" value="UniProtKB-KW"/>
</dbReference>
<feature type="compositionally biased region" description="Basic and acidic residues" evidence="7">
    <location>
        <begin position="986"/>
        <end position="1004"/>
    </location>
</feature>
<reference evidence="10 11" key="1">
    <citation type="submission" date="2016-02" db="EMBL/GenBank/DDBJ databases">
        <title>Complete genome sequence and transcriptome regulation of the pentose utilising yeast Sugiyamaella lignohabitans.</title>
        <authorList>
            <person name="Bellasio M."/>
            <person name="Peymann A."/>
            <person name="Valli M."/>
            <person name="Sipitzky M."/>
            <person name="Graf A."/>
            <person name="Sauer M."/>
            <person name="Marx H."/>
            <person name="Mattanovich D."/>
        </authorList>
    </citation>
    <scope>NUCLEOTIDE SEQUENCE [LARGE SCALE GENOMIC DNA]</scope>
    <source>
        <strain evidence="10 11">CBS 10342</strain>
    </source>
</reference>
<sequence>MSTAGREKTKNPHNLFLNLHNSNKEANGRTREHREHRQNPPPTQGQSPQQPHHYQPPVPQQQRSRQQQPQQQIPAPHQRQYHQQLRQFPGQPPLQSTGNNVPGLSLNSPVHMANSGANRVHKQSASISGYYPVAGDGASPVIGLESPNQFKGQGYVSDSSGASFGGSTGSNSPRQFSGIDSPTRSIPMTSPRYRNFSRPNTFYQTESSSLGNDVFSRDPGNQSYFQNLPTPPLGGTNTATETTVSSNSKPTTGSNTRSFSIRKVSQDGGDPSFNEPVERMPPMPGTNAGPQGQSQSNWSSHLQTNPITTTTNTSNTSMPPPATNSTRNFQNNSNNTDHVYDSNEPSSSNNSNNNNHNNGALPDTNSNNRVYTTNSVYGANSSLSALNTSGLPNNNSTSSITSPISPSKPARSKTCRKCGDPISGQFVRALDAAYHIECFTCADCNDQCSSKFFPTDNPDYDPTAPSNVPAHIPLCETCYFKRLDLLCYACNGALRGSYITALGRKYHVDHFTCSMCDTVFGPEDSYYEHGDSIYCHFHYSTLYASKCEGCQTAILKQFVEIYRGGREQQWHPECYMIFKFWNVKLCPEGSKPTLNPLRPLSVTAAAPLDQLNHLQVAQHEKEVDERVYRIWTVLCGYEEATASYISDMLQSASNGKYNEALVATANLVAKVDVLFGALDMLNLVIDPLIKEQEDRRKREDEEDELAVNNTGAHDENVRRPSVTSIPTFTVLGREPKNLCKKIVEFMSMVSKSREKNVKKMGVTLLNLVTSLAHYLKVLIRYGLSNSLLYDRSFPNGNAVDSFLQRVEVHTKSVSVLNNLGVSAMTSDRCVRCESSVEDACVRFGDRLWHVGCFLCDKCGRNLSGEVDTAAWHVSEKMVICQECGGKHNSDESGKLGFVYVTRLRQFVFLVKIAVARLQLVLSAYEARDKKAKRISGTGDSMSTPALAHYKASTSASDRSNQSAGSSSTAVNEPTQNEKGYMTTLTDIRRLRSAKLDRQVSEMSRRARQSRILAMPDSESALVKNNNDSSNSLEGGGSTTMNSPDEHEQQRRPSNYSEDKVLVNERSRPSVSSQQDPFASTATSSTHDASSKSQQQTSEGATATTSGSVTTSTNATSGAGSGAGSNKSLLRNAKRTFSIKRRKELKIEELGYKQDPSRLDRTTDLFKNEKTLTLDDIPRIVAAEQAREQLPNAFRHQARTTSMTNSVPMPKSIADSGAKDETRTYMSELSKSELFYIRHVCVVLLQPLVSEWFSQDELLDLIETRRQQSIWGKFGKAFGGGGGNSNTTAAKKKGTGAVFGTPLEQLVEKYGVDSTLGVGPKPLRIPAFVDDCISSMRQKDMSVEGIFRKNGNIRRLKEFTEKIDKNPDKSSILSEENAIQLAALLKKFLRELPEPLMTSKLQKLWIMTQSKYFPLVP</sequence>
<feature type="compositionally biased region" description="Polar residues" evidence="7">
    <location>
        <begin position="288"/>
        <end position="303"/>
    </location>
</feature>
<dbReference type="SMART" id="SM00324">
    <property type="entry name" value="RhoGAP"/>
    <property type="match status" value="1"/>
</dbReference>
<feature type="compositionally biased region" description="Basic and acidic residues" evidence="7">
    <location>
        <begin position="22"/>
        <end position="38"/>
    </location>
</feature>
<dbReference type="KEGG" id="slb:AWJ20_2286"/>